<feature type="compositionally biased region" description="Acidic residues" evidence="4">
    <location>
        <begin position="1662"/>
        <end position="1672"/>
    </location>
</feature>
<dbReference type="PANTHER" id="PTHR36108:SF13">
    <property type="entry name" value="COLOSSIN-B-RELATED"/>
    <property type="match status" value="1"/>
</dbReference>
<protein>
    <submittedName>
        <fullName evidence="7">Uncharacterized protein</fullName>
    </submittedName>
</protein>
<name>A0ABN6M9Z7_9ACTN</name>
<organism evidence="7 8">
    <name type="scientific">Raoultibacter timonensis</name>
    <dbReference type="NCBI Taxonomy" id="1907662"/>
    <lineage>
        <taxon>Bacteria</taxon>
        <taxon>Bacillati</taxon>
        <taxon>Actinomycetota</taxon>
        <taxon>Coriobacteriia</taxon>
        <taxon>Eggerthellales</taxon>
        <taxon>Eggerthellaceae</taxon>
        <taxon>Raoultibacter</taxon>
    </lineage>
</organism>
<gene>
    <name evidence="7" type="ORF">CE91St30_01840</name>
</gene>
<sequence>MRRNTGGRGHRPPQKTKAKGPGAFARKALAFALAVVLSVGNVLGMFAPAVAYASGGTGNYVKGYQIDYAGFFTNRFTVDGNEAYCANPSKNAPNSGSYPKVSPILKQPERAAELRADMWFAYGAPGFDASMWPSTWYDGSPMTPDRYRALSHIIIADTSSSNGNAAMFGCSSSFINWCRYNVIGFNEHGAEYNTSATGRKMCQRMGEVPDSSQFDVFMLNAGSSLQYILSYTYNPNVTVNFTKVSADAKITSGNSEYAYAGATYDIYDVSNNQKVATITTDGSGHAEYKLKPNKSYYAIETKAPQGFKVNPNRIPFTTGNDTSSEQLTDDPGTLILTIQKKDGATLGEAQPGATLEGAEYKIVSLSTPGWESTGVTNSSGRLVVRNIPLGKIVVTETKAPTGYKLDPTPHEYEVKAVEYTAPDPVELVPEDDFKENVVAFDLTIAKTKGGENDDWESDDGMADPAVGVEFEIISNTTKEVVGTLTTNENGFASTEDPETVNPEAVSGDATYDPSKPWMGEGKRNENINGALPYDEAGYTVREVPETVPEGFDHVDDWRLSAEQMADGANLQFSVIDKTLNSKIQIVKTDAASGSTVPLAGFSFNILDNHGNKVSMTEADIDTFTTDDSGWVTLPDRLPSGDYKVHEVAAQPPYLLNGEDVPFTVSDGYQDASPATVVKVSDKQAHGMATIHKACAEDGCPWCDGGGLSGAEFDVVAREDVISPDGTVQAVSGEVVDHVTTGDDGTAKTKLLPLGDGTAEYAFVETKAPAGHQLDTTPIEFTLIWENDTTEVVYADAEAKNAPTETIVDKTIMGTDTPLPGAEFDLWPSFLELDEPGQDADKGSLALRFDGIADHGDDAEDAKISLVQSFDHAELTVAVPEGYSFSVSDEMGNVVPLADKPAFVEPGTYTLEVADREGNKVDLGDDAGMDLEAGKIYSAEYSEGVLGWGAGLSVAASDMERASYDEGDFSFDEDIASIDGIEPGTYELSIAGYGDAAKIDIVVDAASRSYAVMSWDEGLSHASHLLKPGIQPVLDKVFDKFGIELATGEDGKIVIKHLPARCGDLLSMMEQAAGEHAVESLAGLLDASDSDCQIAWRIQEVKAPDGFLVDDAIRTFTIHDDGTTEGEPVHAVPVEDDYTKVEISKRDITNEAEVEGAKLTITDAEGNVVASWTSTKEPHRIDALAPGDYTLTEEMTPNSYDKAQSIDFTVLPTGEIQTVTMYDEPINISGEIDKRQEIADPVAEDHEENGDLQNKADVTVSDEGFYDYSLDYRSTSSTWTDEFTVEDGLDAANDGVAELVGITTAQGWQDYDGLMNVWYKTDQTPADYVDDSGANATLSDGHENPWLSDESNEASLGDDGRAIDYAGWRLWKADVSTTEATELKVSDLGLADGEHVTGIRFEYGRVEEGFTTRAGDWDRENIKSGHDDLDDVQATHKGDGFTVPASNRVEIRDGEGNVLETRYMSDDELAAHEDGAGYMFDHEGRTVFVPAEDVHRVEQRQVPYAPAIIHMQVTEDYAEGTTLDNSAKVDLYRNGGGKGLEDHDDDFVTQVPKKIVSETPATPGKNLDQTGSDLLVAACACAAVAAAACGTYVYRKRKIASGVPDDEGTDPDSDPDGAPKEAANTSDSDDVSAPQGEGDMTDSAGAQNPQTDGGDDSDRTGDDSADSDSDSKS</sequence>
<evidence type="ECO:0000256" key="4">
    <source>
        <dbReference type="SAM" id="MobiDB-lite"/>
    </source>
</evidence>
<feature type="domain" description="Thioester" evidence="6">
    <location>
        <begin position="60"/>
        <end position="173"/>
    </location>
</feature>
<feature type="domain" description="SpaA-like prealbumin fold" evidence="5">
    <location>
        <begin position="582"/>
        <end position="667"/>
    </location>
</feature>
<feature type="domain" description="SpaA-like prealbumin fold" evidence="5">
    <location>
        <begin position="257"/>
        <end position="322"/>
    </location>
</feature>
<dbReference type="RefSeq" id="WP_244411378.1">
    <property type="nucleotide sequence ID" value="NZ_AP025564.1"/>
</dbReference>
<dbReference type="InterPro" id="IPR013783">
    <property type="entry name" value="Ig-like_fold"/>
</dbReference>
<feature type="region of interest" description="Disordered" evidence="4">
    <location>
        <begin position="1331"/>
        <end position="1354"/>
    </location>
</feature>
<keyword evidence="2" id="KW-0964">Secreted</keyword>
<evidence type="ECO:0000313" key="8">
    <source>
        <dbReference type="Proteomes" id="UP001320544"/>
    </source>
</evidence>
<dbReference type="EMBL" id="AP025564">
    <property type="protein sequence ID" value="BDE94851.1"/>
    <property type="molecule type" value="Genomic_DNA"/>
</dbReference>
<feature type="compositionally biased region" description="Acidic residues" evidence="4">
    <location>
        <begin position="1603"/>
        <end position="1614"/>
    </location>
</feature>
<feature type="region of interest" description="Disordered" evidence="4">
    <location>
        <begin position="488"/>
        <end position="521"/>
    </location>
</feature>
<feature type="region of interest" description="Disordered" evidence="4">
    <location>
        <begin position="1600"/>
        <end position="1672"/>
    </location>
</feature>
<evidence type="ECO:0000256" key="1">
    <source>
        <dbReference type="ARBA" id="ARBA00007257"/>
    </source>
</evidence>
<feature type="domain" description="SpaA-like prealbumin fold" evidence="5">
    <location>
        <begin position="1139"/>
        <end position="1223"/>
    </location>
</feature>
<dbReference type="Pfam" id="PF17802">
    <property type="entry name" value="SpaA"/>
    <property type="match status" value="5"/>
</dbReference>
<reference evidence="7 8" key="1">
    <citation type="submission" date="2022-01" db="EMBL/GenBank/DDBJ databases">
        <title>Novel bile acid biosynthetic pathways are enriched in the microbiome of centenarians.</title>
        <authorList>
            <person name="Sato Y."/>
            <person name="Atarashi K."/>
            <person name="Plichta R.D."/>
            <person name="Arai Y."/>
            <person name="Sasajima S."/>
            <person name="Kearney M.S."/>
            <person name="Suda W."/>
            <person name="Takeshita K."/>
            <person name="Sasaki T."/>
            <person name="Okamoto S."/>
            <person name="Skelly N.A."/>
            <person name="Okamura Y."/>
            <person name="Vlamakis H."/>
            <person name="Li Y."/>
            <person name="Tanoue T."/>
            <person name="Takei H."/>
            <person name="Nittono H."/>
            <person name="Narushima S."/>
            <person name="Irie J."/>
            <person name="Itoh H."/>
            <person name="Moriya K."/>
            <person name="Sugiura Y."/>
            <person name="Suematsu M."/>
            <person name="Moritoki N."/>
            <person name="Shibata S."/>
            <person name="Littman R.D."/>
            <person name="Fischbach A.M."/>
            <person name="Uwamino Y."/>
            <person name="Inoue T."/>
            <person name="Honda A."/>
            <person name="Hattori M."/>
            <person name="Murai T."/>
            <person name="Xavier J.R."/>
            <person name="Hirose N."/>
            <person name="Honda K."/>
        </authorList>
    </citation>
    <scope>NUCLEOTIDE SEQUENCE [LARGE SCALE GENOMIC DNA]</scope>
    <source>
        <strain evidence="7 8">CE91-St30</strain>
    </source>
</reference>
<evidence type="ECO:0000256" key="2">
    <source>
        <dbReference type="ARBA" id="ARBA00022525"/>
    </source>
</evidence>
<proteinExistence type="inferred from homology"/>
<comment type="similarity">
    <text evidence="1">Belongs to the serine-aspartate repeat-containing protein (SDr) family.</text>
</comment>
<evidence type="ECO:0000259" key="6">
    <source>
        <dbReference type="Pfam" id="PF20610"/>
    </source>
</evidence>
<keyword evidence="3" id="KW-0732">Signal</keyword>
<dbReference type="PANTHER" id="PTHR36108">
    <property type="entry name" value="COLOSSIN-B-RELATED"/>
    <property type="match status" value="1"/>
</dbReference>
<feature type="compositionally biased region" description="Basic residues" evidence="4">
    <location>
        <begin position="1"/>
        <end position="18"/>
    </location>
</feature>
<dbReference type="Proteomes" id="UP001320544">
    <property type="component" value="Chromosome"/>
</dbReference>
<dbReference type="Gene3D" id="2.60.40.10">
    <property type="entry name" value="Immunoglobulins"/>
    <property type="match status" value="6"/>
</dbReference>
<keyword evidence="8" id="KW-1185">Reference proteome</keyword>
<evidence type="ECO:0000313" key="7">
    <source>
        <dbReference type="EMBL" id="BDE94851.1"/>
    </source>
</evidence>
<dbReference type="InterPro" id="IPR046751">
    <property type="entry name" value="TED_2"/>
</dbReference>
<dbReference type="Pfam" id="PF20610">
    <property type="entry name" value="TED_2"/>
    <property type="match status" value="1"/>
</dbReference>
<feature type="domain" description="SpaA-like prealbumin fold" evidence="5">
    <location>
        <begin position="352"/>
        <end position="417"/>
    </location>
</feature>
<feature type="region of interest" description="Disordered" evidence="4">
    <location>
        <begin position="1"/>
        <end position="21"/>
    </location>
</feature>
<accession>A0ABN6M9Z7</accession>
<evidence type="ECO:0000256" key="3">
    <source>
        <dbReference type="ARBA" id="ARBA00022729"/>
    </source>
</evidence>
<evidence type="ECO:0000259" key="5">
    <source>
        <dbReference type="Pfam" id="PF17802"/>
    </source>
</evidence>
<dbReference type="InterPro" id="IPR041033">
    <property type="entry name" value="SpaA_PFL_dom_1"/>
</dbReference>
<feature type="domain" description="SpaA-like prealbumin fold" evidence="5">
    <location>
        <begin position="705"/>
        <end position="794"/>
    </location>
</feature>